<dbReference type="eggNOG" id="COG1401">
    <property type="taxonomic scope" value="Bacteria"/>
</dbReference>
<dbReference type="PATRIC" id="fig|1307761.3.peg.2646"/>
<dbReference type="EMBL" id="CP006939">
    <property type="protein sequence ID" value="AHC16008.1"/>
    <property type="molecule type" value="Genomic_DNA"/>
</dbReference>
<dbReference type="HOGENOM" id="CLU_358205_0_0_12"/>
<dbReference type="SUPFAM" id="SSF52540">
    <property type="entry name" value="P-loop containing nucleoside triphosphate hydrolases"/>
    <property type="match status" value="1"/>
</dbReference>
<dbReference type="GO" id="GO:0016887">
    <property type="term" value="F:ATP hydrolysis activity"/>
    <property type="evidence" value="ECO:0007669"/>
    <property type="project" value="InterPro"/>
</dbReference>
<keyword evidence="3" id="KW-1185">Reference proteome</keyword>
<feature type="domain" description="AAA+ ATPase" evidence="1">
    <location>
        <begin position="295"/>
        <end position="669"/>
    </location>
</feature>
<dbReference type="PANTHER" id="PTHR37291">
    <property type="entry name" value="5-METHYLCYTOSINE-SPECIFIC RESTRICTION ENZYME B"/>
    <property type="match status" value="1"/>
</dbReference>
<dbReference type="Pfam" id="PF07728">
    <property type="entry name" value="AAA_5"/>
    <property type="match status" value="1"/>
</dbReference>
<evidence type="ECO:0000259" key="1">
    <source>
        <dbReference type="SMART" id="SM00382"/>
    </source>
</evidence>
<dbReference type="PANTHER" id="PTHR37291:SF1">
    <property type="entry name" value="TYPE IV METHYL-DIRECTED RESTRICTION ENZYME ECOKMCRB SUBUNIT"/>
    <property type="match status" value="1"/>
</dbReference>
<accession>V5WJV3</accession>
<evidence type="ECO:0000313" key="2">
    <source>
        <dbReference type="EMBL" id="AHC16008.1"/>
    </source>
</evidence>
<dbReference type="InterPro" id="IPR015947">
    <property type="entry name" value="PUA-like_sf"/>
</dbReference>
<gene>
    <name evidence="2" type="ORF">L21SP2_2656</name>
</gene>
<evidence type="ECO:0000313" key="3">
    <source>
        <dbReference type="Proteomes" id="UP000018680"/>
    </source>
</evidence>
<dbReference type="SMART" id="SM00382">
    <property type="entry name" value="AAA"/>
    <property type="match status" value="1"/>
</dbReference>
<dbReference type="InterPro" id="IPR052934">
    <property type="entry name" value="Methyl-DNA_Rec/Restrict_Enz"/>
</dbReference>
<proteinExistence type="predicted"/>
<protein>
    <recommendedName>
        <fullName evidence="1">AAA+ ATPase domain-containing protein</fullName>
    </recommendedName>
</protein>
<name>V5WJV3_9SPIO</name>
<dbReference type="SUPFAM" id="SSF88697">
    <property type="entry name" value="PUA domain-like"/>
    <property type="match status" value="1"/>
</dbReference>
<dbReference type="InterPro" id="IPR003593">
    <property type="entry name" value="AAA+_ATPase"/>
</dbReference>
<dbReference type="AlphaFoldDB" id="V5WJV3"/>
<dbReference type="KEGG" id="slr:L21SP2_2656"/>
<dbReference type="Gene3D" id="3.40.50.300">
    <property type="entry name" value="P-loop containing nucleotide triphosphate hydrolases"/>
    <property type="match status" value="2"/>
</dbReference>
<dbReference type="REBASE" id="75936">
    <property type="entry name" value="SpaD2McrBCP"/>
</dbReference>
<dbReference type="InterPro" id="IPR011704">
    <property type="entry name" value="ATPase_dyneun-rel_AAA"/>
</dbReference>
<reference evidence="2 3" key="1">
    <citation type="journal article" date="2015" name="Stand. Genomic Sci.">
        <title>Complete genome sequence and description of Salinispira pacifica gen. nov., sp. nov., a novel spirochaete isolated form a hypersaline microbial mat.</title>
        <authorList>
            <person name="Ben Hania W."/>
            <person name="Joseph M."/>
            <person name="Schumann P."/>
            <person name="Bunk B."/>
            <person name="Fiebig A."/>
            <person name="Sproer C."/>
            <person name="Klenk H.P."/>
            <person name="Fardeau M.L."/>
            <person name="Spring S."/>
        </authorList>
    </citation>
    <scope>NUCLEOTIDE SEQUENCE [LARGE SCALE GENOMIC DNA]</scope>
    <source>
        <strain evidence="2 3">L21-RPul-D2</strain>
    </source>
</reference>
<sequence>MANLFFGKFSQNYPEQIEGKFYAAGPEGTSWYGNLQPGDYVFPLFGGKVAELWKMDRYVEQAGTDRRQKGRAEFKVVKTFPEPIGLSDGFIPYKYFELNLNMLNKSVKSVKNLGFLSITTTTDAPEPENMEFREEDTRKLYTAPESAIPDSGNFKDGDIRVLITNSEDQKPGYIVEIQEYQNGSFNRYEPLMSLYEERNLPEERYSLNELLEWSREDGATKKEKYLRAVIDDLEERGIYLAVSAVALYDNVLVGRKRSASNSKAEKSRETALMAESTDLSEDIDSYDIYRQLLEHNPNMILYGPPGTGKTYAIEKIIENMEQHRTGTYIDFHTIQEDKRVEFLTFHQSFSYEEFVEGIRPVLDGYDSSELNANTSTLGYRIEDGILKRLASRASVNRVKEEEADIPAELSPDSQVYKISLGRRHGEDEIYKFCRDNSLIAIGWLESHDLSEWDYDKIFDSLKSEREEGSQAPTNDASSVDFFVNQISTGDIVVVYDGKYTIRDIVVVSEEYRYLPDSSSRYPHRRKVKWLRHFEKPVDIRNINNGKRLTMKTVYPLRNVEVSDLEPFITKIGAGSGEHSNIKKALPHYLVIDEINRGNISKIFGELITLIEADKRDKISVRLPYSRKPFTLPKNLYIIGTMNTADRSIAIIDTALRRRFVFMEVEPAPSVLAMSDTPSVAGKIDLEKLLTALNKRIVEKFDRDHRIGHAYFMDLNNLEAFRITWYYKIIPLLMEYFYNDGKTISEIIGTAFIDPMTCQVKPLSGNALIDSIQKIYQRTITAQ</sequence>
<dbReference type="InterPro" id="IPR027417">
    <property type="entry name" value="P-loop_NTPase"/>
</dbReference>
<dbReference type="OrthoDB" id="9781481at2"/>
<organism evidence="2 3">
    <name type="scientific">Salinispira pacifica</name>
    <dbReference type="NCBI Taxonomy" id="1307761"/>
    <lineage>
        <taxon>Bacteria</taxon>
        <taxon>Pseudomonadati</taxon>
        <taxon>Spirochaetota</taxon>
        <taxon>Spirochaetia</taxon>
        <taxon>Spirochaetales</taxon>
        <taxon>Spirochaetaceae</taxon>
        <taxon>Salinispira</taxon>
    </lineage>
</organism>
<dbReference type="STRING" id="1307761.L21SP2_2656"/>
<dbReference type="Proteomes" id="UP000018680">
    <property type="component" value="Chromosome"/>
</dbReference>
<dbReference type="GO" id="GO:0005524">
    <property type="term" value="F:ATP binding"/>
    <property type="evidence" value="ECO:0007669"/>
    <property type="project" value="InterPro"/>
</dbReference>